<accession>A0AAV8Y7S8</accession>
<dbReference type="InterPro" id="IPR051960">
    <property type="entry name" value="eIF2B_gamma"/>
</dbReference>
<dbReference type="Proteomes" id="UP001162162">
    <property type="component" value="Unassembled WGS sequence"/>
</dbReference>
<dbReference type="AlphaFoldDB" id="A0AAV8Y7S8"/>
<evidence type="ECO:0000259" key="7">
    <source>
        <dbReference type="Pfam" id="PF25084"/>
    </source>
</evidence>
<sequence>MKPVYHNDSIRCYAYIAPEDVFGMRVNTLPAYWSVNAKIMDKWEKITGGKESISKSPKASILTNQVDNKCIIWEGAKLNEKTSFKESIIGANTEISSFSRVFNSIIMNNVMVKEKVALENCIVCDGAVIESGCKIKGCLIGSHHIIPEESDHTNEFGPRNTSFECWEFRPSHPIYSSTIWPLFGRSSVTHFVEMLGASTKIPPIIINGHKIENTS</sequence>
<dbReference type="InterPro" id="IPR056764">
    <property type="entry name" value="LbH_EIF2B3/5"/>
</dbReference>
<dbReference type="PANTHER" id="PTHR45989">
    <property type="entry name" value="TRANSLATION INITIATION FACTOR EIF-2B SUBUNIT GAMMA"/>
    <property type="match status" value="1"/>
</dbReference>
<evidence type="ECO:0000256" key="3">
    <source>
        <dbReference type="ARBA" id="ARBA00022490"/>
    </source>
</evidence>
<dbReference type="GO" id="GO:0005851">
    <property type="term" value="C:eukaryotic translation initiation factor 2B complex"/>
    <property type="evidence" value="ECO:0007669"/>
    <property type="project" value="TreeGrafter"/>
</dbReference>
<proteinExistence type="inferred from homology"/>
<organism evidence="8 9">
    <name type="scientific">Aromia moschata</name>
    <dbReference type="NCBI Taxonomy" id="1265417"/>
    <lineage>
        <taxon>Eukaryota</taxon>
        <taxon>Metazoa</taxon>
        <taxon>Ecdysozoa</taxon>
        <taxon>Arthropoda</taxon>
        <taxon>Hexapoda</taxon>
        <taxon>Insecta</taxon>
        <taxon>Pterygota</taxon>
        <taxon>Neoptera</taxon>
        <taxon>Endopterygota</taxon>
        <taxon>Coleoptera</taxon>
        <taxon>Polyphaga</taxon>
        <taxon>Cucujiformia</taxon>
        <taxon>Chrysomeloidea</taxon>
        <taxon>Cerambycidae</taxon>
        <taxon>Cerambycinae</taxon>
        <taxon>Callichromatini</taxon>
        <taxon>Aromia</taxon>
    </lineage>
</organism>
<comment type="subunit">
    <text evidence="6">Component of the translation initiation factor 2B (eIF2B) complex which is a heterodecamer of two sets of five different subunits: alpha, beta, gamma, delta and epsilon. Subunits alpha, beta and delta comprise a regulatory subcomplex and subunits epsilon and gamma comprise a catalytic subcomplex. Within the complex, the hexameric regulatory complex resides at the center, with the two heterodimeric catalytic subcomplexes bound on opposite sides.</text>
</comment>
<comment type="subcellular location">
    <subcellularLocation>
        <location evidence="1">Cytoplasm</location>
        <location evidence="1">Cytosol</location>
    </subcellularLocation>
</comment>
<comment type="caution">
    <text evidence="8">The sequence shown here is derived from an EMBL/GenBank/DDBJ whole genome shotgun (WGS) entry which is preliminary data.</text>
</comment>
<name>A0AAV8Y7S8_9CUCU</name>
<dbReference type="EMBL" id="JAPWTK010000175">
    <property type="protein sequence ID" value="KAJ8946815.1"/>
    <property type="molecule type" value="Genomic_DNA"/>
</dbReference>
<keyword evidence="5" id="KW-0648">Protein biosynthesis</keyword>
<evidence type="ECO:0000256" key="4">
    <source>
        <dbReference type="ARBA" id="ARBA00022540"/>
    </source>
</evidence>
<dbReference type="PANTHER" id="PTHR45989:SF1">
    <property type="entry name" value="TRANSLATION INITIATION FACTOR EIF-2B SUBUNIT GAMMA"/>
    <property type="match status" value="1"/>
</dbReference>
<feature type="domain" description="EIF2B subunit epsilon/gamma LbH" evidence="7">
    <location>
        <begin position="64"/>
        <end position="148"/>
    </location>
</feature>
<dbReference type="CDD" id="cd04652">
    <property type="entry name" value="LbH_eIF2B_gamma_C"/>
    <property type="match status" value="1"/>
</dbReference>
<dbReference type="GO" id="GO:0003743">
    <property type="term" value="F:translation initiation factor activity"/>
    <property type="evidence" value="ECO:0007669"/>
    <property type="project" value="TreeGrafter"/>
</dbReference>
<dbReference type="GO" id="GO:0005829">
    <property type="term" value="C:cytosol"/>
    <property type="evidence" value="ECO:0007669"/>
    <property type="project" value="UniProtKB-SubCell"/>
</dbReference>
<evidence type="ECO:0000256" key="2">
    <source>
        <dbReference type="ARBA" id="ARBA00007878"/>
    </source>
</evidence>
<dbReference type="GO" id="GO:0002183">
    <property type="term" value="P:cytoplasmic translational initiation"/>
    <property type="evidence" value="ECO:0007669"/>
    <property type="project" value="TreeGrafter"/>
</dbReference>
<keyword evidence="9" id="KW-1185">Reference proteome</keyword>
<keyword evidence="4" id="KW-0396">Initiation factor</keyword>
<comment type="similarity">
    <text evidence="2">Belongs to the eIF-2B gamma/epsilon subunits family.</text>
</comment>
<dbReference type="GO" id="GO:0005085">
    <property type="term" value="F:guanyl-nucleotide exchange factor activity"/>
    <property type="evidence" value="ECO:0007669"/>
    <property type="project" value="TreeGrafter"/>
</dbReference>
<evidence type="ECO:0000256" key="5">
    <source>
        <dbReference type="ARBA" id="ARBA00022917"/>
    </source>
</evidence>
<evidence type="ECO:0000313" key="8">
    <source>
        <dbReference type="EMBL" id="KAJ8946815.1"/>
    </source>
</evidence>
<evidence type="ECO:0000256" key="6">
    <source>
        <dbReference type="ARBA" id="ARBA00046432"/>
    </source>
</evidence>
<protein>
    <recommendedName>
        <fullName evidence="7">EIF2B subunit epsilon/gamma LbH domain-containing protein</fullName>
    </recommendedName>
</protein>
<dbReference type="Pfam" id="PF25084">
    <property type="entry name" value="LbH_EIF2B"/>
    <property type="match status" value="1"/>
</dbReference>
<dbReference type="SUPFAM" id="SSF51161">
    <property type="entry name" value="Trimeric LpxA-like enzymes"/>
    <property type="match status" value="1"/>
</dbReference>
<evidence type="ECO:0000256" key="1">
    <source>
        <dbReference type="ARBA" id="ARBA00004514"/>
    </source>
</evidence>
<gene>
    <name evidence="8" type="ORF">NQ318_002094</name>
</gene>
<dbReference type="InterPro" id="IPR011004">
    <property type="entry name" value="Trimer_LpxA-like_sf"/>
</dbReference>
<evidence type="ECO:0000313" key="9">
    <source>
        <dbReference type="Proteomes" id="UP001162162"/>
    </source>
</evidence>
<dbReference type="Gene3D" id="2.160.10.10">
    <property type="entry name" value="Hexapeptide repeat proteins"/>
    <property type="match status" value="1"/>
</dbReference>
<keyword evidence="3" id="KW-0963">Cytoplasm</keyword>
<reference evidence="8" key="1">
    <citation type="journal article" date="2023" name="Insect Mol. Biol.">
        <title>Genome sequencing provides insights into the evolution of gene families encoding plant cell wall-degrading enzymes in longhorned beetles.</title>
        <authorList>
            <person name="Shin N.R."/>
            <person name="Okamura Y."/>
            <person name="Kirsch R."/>
            <person name="Pauchet Y."/>
        </authorList>
    </citation>
    <scope>NUCLEOTIDE SEQUENCE</scope>
    <source>
        <strain evidence="8">AMC_N1</strain>
    </source>
</reference>